<evidence type="ECO:0000313" key="3">
    <source>
        <dbReference type="EMBL" id="KAF2751268.1"/>
    </source>
</evidence>
<reference evidence="3" key="1">
    <citation type="journal article" date="2020" name="Stud. Mycol.">
        <title>101 Dothideomycetes genomes: a test case for predicting lifestyles and emergence of pathogens.</title>
        <authorList>
            <person name="Haridas S."/>
            <person name="Albert R."/>
            <person name="Binder M."/>
            <person name="Bloem J."/>
            <person name="Labutti K."/>
            <person name="Salamov A."/>
            <person name="Andreopoulos B."/>
            <person name="Baker S."/>
            <person name="Barry K."/>
            <person name="Bills G."/>
            <person name="Bluhm B."/>
            <person name="Cannon C."/>
            <person name="Castanera R."/>
            <person name="Culley D."/>
            <person name="Daum C."/>
            <person name="Ezra D."/>
            <person name="Gonzalez J."/>
            <person name="Henrissat B."/>
            <person name="Kuo A."/>
            <person name="Liang C."/>
            <person name="Lipzen A."/>
            <person name="Lutzoni F."/>
            <person name="Magnuson J."/>
            <person name="Mondo S."/>
            <person name="Nolan M."/>
            <person name="Ohm R."/>
            <person name="Pangilinan J."/>
            <person name="Park H.-J."/>
            <person name="Ramirez L."/>
            <person name="Alfaro M."/>
            <person name="Sun H."/>
            <person name="Tritt A."/>
            <person name="Yoshinaga Y."/>
            <person name="Zwiers L.-H."/>
            <person name="Turgeon B."/>
            <person name="Goodwin S."/>
            <person name="Spatafora J."/>
            <person name="Crous P."/>
            <person name="Grigoriev I."/>
        </authorList>
    </citation>
    <scope>NUCLEOTIDE SEQUENCE</scope>
    <source>
        <strain evidence="3">CBS 119925</strain>
    </source>
</reference>
<protein>
    <submittedName>
        <fullName evidence="3">Uncharacterized protein</fullName>
    </submittedName>
</protein>
<name>A0A6A6VKY7_9PLEO</name>
<feature type="chain" id="PRO_5025421600" evidence="2">
    <location>
        <begin position="23"/>
        <end position="935"/>
    </location>
</feature>
<evidence type="ECO:0000256" key="1">
    <source>
        <dbReference type="SAM" id="MobiDB-lite"/>
    </source>
</evidence>
<keyword evidence="2" id="KW-0732">Signal</keyword>
<organism evidence="3 4">
    <name type="scientific">Sporormia fimetaria CBS 119925</name>
    <dbReference type="NCBI Taxonomy" id="1340428"/>
    <lineage>
        <taxon>Eukaryota</taxon>
        <taxon>Fungi</taxon>
        <taxon>Dikarya</taxon>
        <taxon>Ascomycota</taxon>
        <taxon>Pezizomycotina</taxon>
        <taxon>Dothideomycetes</taxon>
        <taxon>Pleosporomycetidae</taxon>
        <taxon>Pleosporales</taxon>
        <taxon>Sporormiaceae</taxon>
        <taxon>Sporormia</taxon>
    </lineage>
</organism>
<dbReference type="EMBL" id="MU006562">
    <property type="protein sequence ID" value="KAF2751268.1"/>
    <property type="molecule type" value="Genomic_DNA"/>
</dbReference>
<evidence type="ECO:0000256" key="2">
    <source>
        <dbReference type="SAM" id="SignalP"/>
    </source>
</evidence>
<feature type="region of interest" description="Disordered" evidence="1">
    <location>
        <begin position="251"/>
        <end position="271"/>
    </location>
</feature>
<proteinExistence type="predicted"/>
<accession>A0A6A6VKY7</accession>
<keyword evidence="4" id="KW-1185">Reference proteome</keyword>
<dbReference type="Proteomes" id="UP000799440">
    <property type="component" value="Unassembled WGS sequence"/>
</dbReference>
<evidence type="ECO:0000313" key="4">
    <source>
        <dbReference type="Proteomes" id="UP000799440"/>
    </source>
</evidence>
<feature type="signal peptide" evidence="2">
    <location>
        <begin position="1"/>
        <end position="22"/>
    </location>
</feature>
<feature type="compositionally biased region" description="Low complexity" evidence="1">
    <location>
        <begin position="259"/>
        <end position="271"/>
    </location>
</feature>
<sequence length="935" mass="100785">MAPLAWLTVSALLGLHTHTVVAGHHSNKVRVSQWNSDHCHGLPSGKDHEVKENDCKDIDAHSLKFHIPKKTKHLEGWLTASNAGNKVCHVQVFALSDCRVSADYPLKELHVPAQLEHCIDFHLGARSFAWNCTDRTPDDGPYTVFQVASSDMIPHPVSTIGLPTQSYQVVSVTSYANPGPVVPLLPVVDDDTDTDVTVVLPPGGGATTTVYSIHGDDIQLHGLGKHPRPSTSYHGCPDLAASLHHPHRPTYSVGKRQASTTVTDTTTATTTTDDDDDIVDIINTVISSITDDDHRARVTHPARLPNASPDDAMPSRTQAMKRQTLTDAEDIASIFSSLSSVFDDDDDKSRVPRVTHPSRTQAMKRQTVTDAEDIASIFSSLSSIFDDDDDKSRVPRATHPARIEPRAEQMEEMEEMAEGKHEEKNVMYKHPWGGNPICYHCWRRHKHNDYKFKCVAPERHDYACSRSTTTVTKTRLYGAPTATVTTTHLSSGGVFPITTIGGGYGEDRRLEERREKKIVRLTNPYTGESTCAKAKWKHEGKPSQEVSLKGPHKCSKDNADNFVIDLDWDKTVTVWVDGPPPTVSAIVGGSIVDSYTTVNTWIPALPSIDIYGPPAIGIVSPSYSVLSSPTMVRTTTISLVTSSSLSLVPISMLVSMTTMSPTWVSTVYPTPVAVEFSAIVATSVLMPPDDSYVETVSLGPDLVLTTDVAPTVNLYLSSETTVTLATALFPDLPSTFTLPVAPSPVDWTAVSLPTDSGLSLFPPEYLPVTSIGNPMDYISVVAGQPTTVVSVVTPPPAVSTPDPTTVVSVVTPPPAVFVPEPTTVVSVVTPPPVTYAPEPTTVASVTTPPPVVVASEPTTIVSVVTPSTVVAGAPVQPTVVYAPMYQQQVVTSVATVPQSTYVVGPDVTETVVEYESVVETVWSTVTASYSTDDDH</sequence>
<gene>
    <name evidence="3" type="ORF">M011DRAFT_455305</name>
</gene>
<dbReference type="AlphaFoldDB" id="A0A6A6VKY7"/>